<comment type="caution">
    <text evidence="1">The sequence shown here is derived from an EMBL/GenBank/DDBJ whole genome shotgun (WGS) entry which is preliminary data.</text>
</comment>
<protein>
    <submittedName>
        <fullName evidence="1">Uncharacterized protein</fullName>
    </submittedName>
</protein>
<dbReference type="RefSeq" id="WP_109305275.1">
    <property type="nucleotide sequence ID" value="NZ_BJUF01000016.1"/>
</dbReference>
<sequence length="217" mass="26198">MDTKLSIDHSLYMIDEQLLKEFNYFRIFYTQVKPQYNITHTKIDTWAATFNNWLLLISHEEQLIIDFSKTFTHSFNIVCLDEIEKSEEYYKLLNRFSRKEFFIAACYITNYMHNWKRDLMEENGLEDLLNRHLHTTNYFRLSDDEVIVDGKLAEEQAKLVKVLMKEVRQNNSFNKCLEQAIFDTQAYLRYCRKMSNSVTEEVYDDQYEPNYGKLVSY</sequence>
<dbReference type="Proteomes" id="UP000245938">
    <property type="component" value="Unassembled WGS sequence"/>
</dbReference>
<keyword evidence="2" id="KW-1185">Reference proteome</keyword>
<name>A0A2U3ANY1_9BACL</name>
<evidence type="ECO:0000313" key="1">
    <source>
        <dbReference type="EMBL" id="PWI26252.1"/>
    </source>
</evidence>
<accession>A0A2U3ANY1</accession>
<proteinExistence type="predicted"/>
<evidence type="ECO:0000313" key="2">
    <source>
        <dbReference type="Proteomes" id="UP000245938"/>
    </source>
</evidence>
<gene>
    <name evidence="1" type="ORF">DEX24_04825</name>
</gene>
<organism evidence="1 2">
    <name type="scientific">Kurthia sibirica</name>
    <dbReference type="NCBI Taxonomy" id="202750"/>
    <lineage>
        <taxon>Bacteria</taxon>
        <taxon>Bacillati</taxon>
        <taxon>Bacillota</taxon>
        <taxon>Bacilli</taxon>
        <taxon>Bacillales</taxon>
        <taxon>Caryophanaceae</taxon>
        <taxon>Kurthia</taxon>
    </lineage>
</organism>
<dbReference type="AlphaFoldDB" id="A0A2U3ANY1"/>
<reference evidence="1 2" key="1">
    <citation type="submission" date="2018-05" db="EMBL/GenBank/DDBJ databases">
        <title>Kurthia sibirica genome sequence.</title>
        <authorList>
            <person name="Maclea K.S."/>
            <person name="Goen A.E."/>
        </authorList>
    </citation>
    <scope>NUCLEOTIDE SEQUENCE [LARGE SCALE GENOMIC DNA]</scope>
    <source>
        <strain evidence="1 2">ATCC 49154</strain>
    </source>
</reference>
<dbReference type="EMBL" id="QFVR01000004">
    <property type="protein sequence ID" value="PWI26252.1"/>
    <property type="molecule type" value="Genomic_DNA"/>
</dbReference>
<dbReference type="OrthoDB" id="2456199at2"/>